<dbReference type="RefSeq" id="WP_013460532.1">
    <property type="nucleotide sequence ID" value="NC_014762.1"/>
</dbReference>
<keyword evidence="3" id="KW-1185">Reference proteome</keyword>
<dbReference type="InterPro" id="IPR013078">
    <property type="entry name" value="His_Pase_superF_clade-1"/>
</dbReference>
<dbReference type="STRING" id="709032.Sulku_1674"/>
<protein>
    <submittedName>
        <fullName evidence="2">Phosphohistidine phosphatase, SixA</fullName>
    </submittedName>
</protein>
<dbReference type="OrthoDB" id="9810154at2"/>
<organism evidence="2 3">
    <name type="scientific">Sulfuricurvum kujiense (strain ATCC BAA-921 / DSM 16994 / JCM 11577 / YK-1)</name>
    <dbReference type="NCBI Taxonomy" id="709032"/>
    <lineage>
        <taxon>Bacteria</taxon>
        <taxon>Pseudomonadati</taxon>
        <taxon>Campylobacterota</taxon>
        <taxon>Epsilonproteobacteria</taxon>
        <taxon>Campylobacterales</taxon>
        <taxon>Sulfurimonadaceae</taxon>
        <taxon>Sulfuricurvum</taxon>
    </lineage>
</organism>
<dbReference type="eggNOG" id="COG2062">
    <property type="taxonomic scope" value="Bacteria"/>
</dbReference>
<dbReference type="SUPFAM" id="SSF53254">
    <property type="entry name" value="Phosphoglycerate mutase-like"/>
    <property type="match status" value="1"/>
</dbReference>
<dbReference type="Pfam" id="PF00300">
    <property type="entry name" value="His_Phos_1"/>
    <property type="match status" value="1"/>
</dbReference>
<evidence type="ECO:0000256" key="1">
    <source>
        <dbReference type="PIRSR" id="PIRSR613078-2"/>
    </source>
</evidence>
<accession>E4U0L8</accession>
<dbReference type="InterPro" id="IPR029033">
    <property type="entry name" value="His_PPase_superfam"/>
</dbReference>
<gene>
    <name evidence="2" type="ordered locus">Sulku_1674</name>
</gene>
<dbReference type="PANTHER" id="PTHR47623:SF1">
    <property type="entry name" value="OS09G0287300 PROTEIN"/>
    <property type="match status" value="1"/>
</dbReference>
<dbReference type="Proteomes" id="UP000008721">
    <property type="component" value="Chromosome"/>
</dbReference>
<proteinExistence type="predicted"/>
<dbReference type="SMART" id="SM00855">
    <property type="entry name" value="PGAM"/>
    <property type="match status" value="1"/>
</dbReference>
<sequence length="164" mass="18279">MKTLYLIRHAKSDWSDEALSDYDRPLNKRGLKDAPLMGSHLADKGIRPDLILSSPALRAKTTAKAFAKALSYPPESIRYDHALYACDALTILSLIRGVSADIDTLFVFGHNPEFTKCANLITGGDIDNIPTCGVVEMRLKNDSWESIGENSAELRSFDYPKKYR</sequence>
<dbReference type="Gene3D" id="3.40.50.1240">
    <property type="entry name" value="Phosphoglycerate mutase-like"/>
    <property type="match status" value="1"/>
</dbReference>
<evidence type="ECO:0000313" key="2">
    <source>
        <dbReference type="EMBL" id="ADR34335.1"/>
    </source>
</evidence>
<dbReference type="EMBL" id="CP002355">
    <property type="protein sequence ID" value="ADR34335.1"/>
    <property type="molecule type" value="Genomic_DNA"/>
</dbReference>
<dbReference type="CDD" id="cd07067">
    <property type="entry name" value="HP_PGM_like"/>
    <property type="match status" value="1"/>
</dbReference>
<dbReference type="AlphaFoldDB" id="E4U0L8"/>
<name>E4U0L8_SULKY</name>
<evidence type="ECO:0000313" key="3">
    <source>
        <dbReference type="Proteomes" id="UP000008721"/>
    </source>
</evidence>
<dbReference type="HOGENOM" id="CLU_084603_2_2_7"/>
<dbReference type="PANTHER" id="PTHR47623">
    <property type="entry name" value="OS09G0287300 PROTEIN"/>
    <property type="match status" value="1"/>
</dbReference>
<reference evidence="2 3" key="1">
    <citation type="journal article" date="2012" name="Stand. Genomic Sci.">
        <title>Complete genome sequence of the sulfur compounds oxidizing chemolithoautotroph Sulfuricurvum kujiense type strain (YK-1(T)).</title>
        <authorList>
            <person name="Han C."/>
            <person name="Kotsyurbenko O."/>
            <person name="Chertkov O."/>
            <person name="Held B."/>
            <person name="Lapidus A."/>
            <person name="Nolan M."/>
            <person name="Lucas S."/>
            <person name="Hammon N."/>
            <person name="Deshpande S."/>
            <person name="Cheng J.F."/>
            <person name="Tapia R."/>
            <person name="Goodwin L.A."/>
            <person name="Pitluck S."/>
            <person name="Liolios K."/>
            <person name="Pagani I."/>
            <person name="Ivanova N."/>
            <person name="Mavromatis K."/>
            <person name="Mikhailova N."/>
            <person name="Pati A."/>
            <person name="Chen A."/>
            <person name="Palaniappan K."/>
            <person name="Land M."/>
            <person name="Hauser L."/>
            <person name="Chang Y.J."/>
            <person name="Jeffries C.D."/>
            <person name="Brambilla E.M."/>
            <person name="Rohde M."/>
            <person name="Spring S."/>
            <person name="Sikorski J."/>
            <person name="Goker M."/>
            <person name="Woyke T."/>
            <person name="Bristow J."/>
            <person name="Eisen J.A."/>
            <person name="Markowitz V."/>
            <person name="Hugenholtz P."/>
            <person name="Kyrpides N.C."/>
            <person name="Klenk H.P."/>
            <person name="Detter J.C."/>
        </authorList>
    </citation>
    <scope>NUCLEOTIDE SEQUENCE [LARGE SCALE GENOMIC DNA]</scope>
    <source>
        <strain evidence="3">ATCC BAA-921 / DSM 16994 / JCM 11577 / YK-1</strain>
    </source>
</reference>
<dbReference type="KEGG" id="sku:Sulku_1674"/>
<feature type="binding site" evidence="1">
    <location>
        <position position="58"/>
    </location>
    <ligand>
        <name>substrate</name>
    </ligand>
</feature>